<organism evidence="1 2">
    <name type="scientific">Acinetobacter radioresistens SK82</name>
    <dbReference type="NCBI Taxonomy" id="596318"/>
    <lineage>
        <taxon>Bacteria</taxon>
        <taxon>Pseudomonadati</taxon>
        <taxon>Pseudomonadota</taxon>
        <taxon>Gammaproteobacteria</taxon>
        <taxon>Moraxellales</taxon>
        <taxon>Moraxellaceae</taxon>
        <taxon>Acinetobacter</taxon>
    </lineage>
</organism>
<dbReference type="Proteomes" id="UP000018419">
    <property type="component" value="Unassembled WGS sequence"/>
</dbReference>
<accession>A0ABP2GP77</accession>
<keyword evidence="2" id="KW-1185">Reference proteome</keyword>
<dbReference type="EMBL" id="ACVR01000023">
    <property type="protein sequence ID" value="EET83133.1"/>
    <property type="molecule type" value="Genomic_DNA"/>
</dbReference>
<protein>
    <submittedName>
        <fullName evidence="1">Uncharacterized protein</fullName>
    </submittedName>
</protein>
<reference evidence="1 2" key="1">
    <citation type="submission" date="2009-07" db="EMBL/GenBank/DDBJ databases">
        <authorList>
            <person name="Madupu R."/>
            <person name="Durkin A.S."/>
            <person name="Torralba M."/>
            <person name="Methe B."/>
            <person name="Sutton G.G."/>
            <person name="Strausberg R.L."/>
            <person name="Nelson K.E."/>
        </authorList>
    </citation>
    <scope>NUCLEOTIDE SEQUENCE [LARGE SCALE GENOMIC DNA]</scope>
    <source>
        <strain evidence="1 2">SK82</strain>
    </source>
</reference>
<comment type="caution">
    <text evidence="1">The sequence shown here is derived from an EMBL/GenBank/DDBJ whole genome shotgun (WGS) entry which is preliminary data.</text>
</comment>
<name>A0ABP2GP77_ACIRA</name>
<proteinExistence type="predicted"/>
<gene>
    <name evidence="1" type="ORF">ACIRA0001_3198</name>
</gene>
<sequence>MKLLTLFGMSMAVSYCYKNLKHNKLNFSQANFDETIKQFILRDFHS</sequence>
<evidence type="ECO:0000313" key="2">
    <source>
        <dbReference type="Proteomes" id="UP000018419"/>
    </source>
</evidence>
<evidence type="ECO:0000313" key="1">
    <source>
        <dbReference type="EMBL" id="EET83133.1"/>
    </source>
</evidence>